<dbReference type="RefSeq" id="WP_014030147.1">
    <property type="nucleotide sequence ID" value="NC_015942.1"/>
</dbReference>
<evidence type="ECO:0000256" key="7">
    <source>
        <dbReference type="ARBA" id="ARBA00023160"/>
    </source>
</evidence>
<evidence type="ECO:0000256" key="2">
    <source>
        <dbReference type="ARBA" id="ARBA00005194"/>
    </source>
</evidence>
<name>G0JSJ6_9PROT</name>
<evidence type="ECO:0000259" key="10">
    <source>
        <dbReference type="PROSITE" id="PS50968"/>
    </source>
</evidence>
<dbReference type="InterPro" id="IPR001882">
    <property type="entry name" value="Biotin_BS"/>
</dbReference>
<dbReference type="InterPro" id="IPR001249">
    <property type="entry name" value="AcCoA_biotinCC"/>
</dbReference>
<dbReference type="NCBIfam" id="TIGR00531">
    <property type="entry name" value="BCCP"/>
    <property type="match status" value="1"/>
</dbReference>
<evidence type="ECO:0000256" key="4">
    <source>
        <dbReference type="ARBA" id="ARBA00022516"/>
    </source>
</evidence>
<dbReference type="PROSITE" id="PS00188">
    <property type="entry name" value="BIOTIN"/>
    <property type="match status" value="1"/>
</dbReference>
<evidence type="ECO:0000256" key="3">
    <source>
        <dbReference type="ARBA" id="ARBA00017562"/>
    </source>
</evidence>
<dbReference type="KEGG" id="afi:Acife_2829"/>
<dbReference type="Proteomes" id="UP000009220">
    <property type="component" value="Chromosome"/>
</dbReference>
<keyword evidence="5 9" id="KW-0276">Fatty acid metabolism</keyword>
<keyword evidence="8 9" id="KW-0092">Biotin</keyword>
<dbReference type="CDD" id="cd06850">
    <property type="entry name" value="biotinyl_domain"/>
    <property type="match status" value="1"/>
</dbReference>
<keyword evidence="6 9" id="KW-0443">Lipid metabolism</keyword>
<gene>
    <name evidence="11" type="ORF">Acife_2829</name>
</gene>
<dbReference type="Pfam" id="PF00364">
    <property type="entry name" value="Biotin_lipoyl"/>
    <property type="match status" value="1"/>
</dbReference>
<protein>
    <recommendedName>
        <fullName evidence="3 9">Biotin carboxyl carrier protein of acetyl-CoA carboxylase</fullName>
    </recommendedName>
</protein>
<comment type="pathway">
    <text evidence="2 9">Lipid metabolism; fatty acid biosynthesis.</text>
</comment>
<dbReference type="EMBL" id="CP002985">
    <property type="protein sequence ID" value="AEM48904.1"/>
    <property type="molecule type" value="Genomic_DNA"/>
</dbReference>
<comment type="function">
    <text evidence="1 9">This protein is a component of the acetyl coenzyme A carboxylase complex; first, biotin carboxylase catalyzes the carboxylation of the carrier protein and then the transcarboxylase transfers the carboxyl group to form malonyl-CoA.</text>
</comment>
<dbReference type="GO" id="GO:0006633">
    <property type="term" value="P:fatty acid biosynthetic process"/>
    <property type="evidence" value="ECO:0007669"/>
    <property type="project" value="UniProtKB-UniPathway"/>
</dbReference>
<dbReference type="AlphaFoldDB" id="G0JSJ6"/>
<evidence type="ECO:0000256" key="5">
    <source>
        <dbReference type="ARBA" id="ARBA00022832"/>
    </source>
</evidence>
<dbReference type="FunFam" id="2.40.50.100:FF:000003">
    <property type="entry name" value="Acetyl-CoA carboxylase biotin carboxyl carrier protein"/>
    <property type="match status" value="1"/>
</dbReference>
<evidence type="ECO:0000256" key="6">
    <source>
        <dbReference type="ARBA" id="ARBA00023098"/>
    </source>
</evidence>
<dbReference type="InterPro" id="IPR000089">
    <property type="entry name" value="Biotin_lipoyl"/>
</dbReference>
<dbReference type="InterPro" id="IPR011053">
    <property type="entry name" value="Single_hybrid_motif"/>
</dbReference>
<dbReference type="InterPro" id="IPR050709">
    <property type="entry name" value="Biotin_Carboxyl_Carrier/Decarb"/>
</dbReference>
<keyword evidence="4 9" id="KW-0444">Lipid biosynthesis</keyword>
<dbReference type="GO" id="GO:0009317">
    <property type="term" value="C:acetyl-CoA carboxylase complex"/>
    <property type="evidence" value="ECO:0007669"/>
    <property type="project" value="InterPro"/>
</dbReference>
<dbReference type="PANTHER" id="PTHR45266:SF3">
    <property type="entry name" value="OXALOACETATE DECARBOXYLASE ALPHA CHAIN"/>
    <property type="match status" value="1"/>
</dbReference>
<dbReference type="Gene3D" id="2.40.50.100">
    <property type="match status" value="1"/>
</dbReference>
<dbReference type="PRINTS" id="PR01071">
    <property type="entry name" value="ACOABIOTINCC"/>
</dbReference>
<dbReference type="STRING" id="743299.Acife_2829"/>
<evidence type="ECO:0000256" key="9">
    <source>
        <dbReference type="RuleBase" id="RU364072"/>
    </source>
</evidence>
<sequence length="158" mass="16827">MDIQFIRRLAELLEKSAIDEIEVVEGDNKVRITRHAAPAHTAPTVTCTQPMAVAAAMPTVAPVASTLAAIEQPPQGYMIKSPMVGTFYRAASPEAAPFVEEGSIIKAGQTLCIIEAMKLLNEIEADISGKVIKVLASNGQPVEYGEPLFIIAPENGDV</sequence>
<feature type="domain" description="Lipoyl-binding" evidence="10">
    <location>
        <begin position="67"/>
        <end position="152"/>
    </location>
</feature>
<dbReference type="PANTHER" id="PTHR45266">
    <property type="entry name" value="OXALOACETATE DECARBOXYLASE ALPHA CHAIN"/>
    <property type="match status" value="1"/>
</dbReference>
<reference evidence="11 12" key="1">
    <citation type="journal article" date="2011" name="J. Bacteriol.">
        <title>Draft genome of the psychrotolerant acidophile Acidithiobacillus ferrivorans SS3.</title>
        <authorList>
            <person name="Liljeqvist M."/>
            <person name="Valdes J."/>
            <person name="Holmes D.S."/>
            <person name="Dopson M."/>
        </authorList>
    </citation>
    <scope>NUCLEOTIDE SEQUENCE [LARGE SCALE GENOMIC DNA]</scope>
    <source>
        <strain evidence="11 12">SS3</strain>
    </source>
</reference>
<evidence type="ECO:0000256" key="8">
    <source>
        <dbReference type="ARBA" id="ARBA00023267"/>
    </source>
</evidence>
<evidence type="ECO:0000313" key="12">
    <source>
        <dbReference type="Proteomes" id="UP000009220"/>
    </source>
</evidence>
<dbReference type="PROSITE" id="PS50968">
    <property type="entry name" value="BIOTINYL_LIPOYL"/>
    <property type="match status" value="1"/>
</dbReference>
<accession>G0JSJ6</accession>
<organism evidence="11 12">
    <name type="scientific">Acidithiobacillus ferrivorans SS3</name>
    <dbReference type="NCBI Taxonomy" id="743299"/>
    <lineage>
        <taxon>Bacteria</taxon>
        <taxon>Pseudomonadati</taxon>
        <taxon>Pseudomonadota</taxon>
        <taxon>Acidithiobacillia</taxon>
        <taxon>Acidithiobacillales</taxon>
        <taxon>Acidithiobacillaceae</taxon>
        <taxon>Acidithiobacillus</taxon>
    </lineage>
</organism>
<dbReference type="eggNOG" id="COG0511">
    <property type="taxonomic scope" value="Bacteria"/>
</dbReference>
<keyword evidence="7 9" id="KW-0275">Fatty acid biosynthesis</keyword>
<dbReference type="SUPFAM" id="SSF51230">
    <property type="entry name" value="Single hybrid motif"/>
    <property type="match status" value="1"/>
</dbReference>
<dbReference type="UniPathway" id="UPA00094"/>
<dbReference type="GO" id="GO:0003989">
    <property type="term" value="F:acetyl-CoA carboxylase activity"/>
    <property type="evidence" value="ECO:0007669"/>
    <property type="project" value="InterPro"/>
</dbReference>
<evidence type="ECO:0000256" key="1">
    <source>
        <dbReference type="ARBA" id="ARBA00003761"/>
    </source>
</evidence>
<evidence type="ECO:0000313" key="11">
    <source>
        <dbReference type="EMBL" id="AEM48904.1"/>
    </source>
</evidence>
<proteinExistence type="predicted"/>
<dbReference type="HOGENOM" id="CLU_016733_3_1_6"/>